<dbReference type="AlphaFoldDB" id="A0A0A6UIA0"/>
<sequence length="254" mass="25547">MPAPTTTEPTTARDAALATGISVVGAVCGTVLTAMLDGSPSQKLTGAIVGAVVATLFSVTGPYLHVRAVIGVAVTGAALLLTYGGAAVADGFTGNVTYPRNVPGPTPSASTNSAEPDEVCEGDLCLSAPRSLRLCAATGCSASMVVTNTGSRLLRIKELEIEGPAARTFRHSGDCANHTVKAGRTCTITVTVTAEPTGEAVLVIHQNLEGPATKVALAPSGKADSRPDLRMSTKGRVTATVSQGSTSDVPCSLS</sequence>
<dbReference type="eggNOG" id="ENOG50310NB">
    <property type="taxonomic scope" value="Bacteria"/>
</dbReference>
<comment type="caution">
    <text evidence="3">The sequence shown here is derived from an EMBL/GenBank/DDBJ whole genome shotgun (WGS) entry which is preliminary data.</text>
</comment>
<feature type="compositionally biased region" description="Polar residues" evidence="1">
    <location>
        <begin position="239"/>
        <end position="254"/>
    </location>
</feature>
<evidence type="ECO:0000256" key="2">
    <source>
        <dbReference type="SAM" id="Phobius"/>
    </source>
</evidence>
<evidence type="ECO:0000313" key="4">
    <source>
        <dbReference type="Proteomes" id="UP000054537"/>
    </source>
</evidence>
<name>A0A0A6UIA0_ACTUT</name>
<protein>
    <submittedName>
        <fullName evidence="3">Uncharacterized protein</fullName>
    </submittedName>
</protein>
<dbReference type="InterPro" id="IPR013783">
    <property type="entry name" value="Ig-like_fold"/>
</dbReference>
<feature type="transmembrane region" description="Helical" evidence="2">
    <location>
        <begin position="15"/>
        <end position="37"/>
    </location>
</feature>
<dbReference type="STRING" id="1869.MB27_24075"/>
<dbReference type="GO" id="GO:0005975">
    <property type="term" value="P:carbohydrate metabolic process"/>
    <property type="evidence" value="ECO:0007669"/>
    <property type="project" value="UniProtKB-ARBA"/>
</dbReference>
<dbReference type="EMBL" id="JRTT01000030">
    <property type="protein sequence ID" value="KHD75176.1"/>
    <property type="molecule type" value="Genomic_DNA"/>
</dbReference>
<accession>A0A0A6UIA0</accession>
<dbReference type="Gene3D" id="2.60.40.10">
    <property type="entry name" value="Immunoglobulins"/>
    <property type="match status" value="1"/>
</dbReference>
<feature type="region of interest" description="Disordered" evidence="1">
    <location>
        <begin position="219"/>
        <end position="254"/>
    </location>
</feature>
<keyword evidence="4" id="KW-1185">Reference proteome</keyword>
<keyword evidence="2" id="KW-1133">Transmembrane helix</keyword>
<organism evidence="3 4">
    <name type="scientific">Actinoplanes utahensis</name>
    <dbReference type="NCBI Taxonomy" id="1869"/>
    <lineage>
        <taxon>Bacteria</taxon>
        <taxon>Bacillati</taxon>
        <taxon>Actinomycetota</taxon>
        <taxon>Actinomycetes</taxon>
        <taxon>Micromonosporales</taxon>
        <taxon>Micromonosporaceae</taxon>
        <taxon>Actinoplanes</taxon>
    </lineage>
</organism>
<keyword evidence="2" id="KW-0812">Transmembrane</keyword>
<keyword evidence="2" id="KW-0472">Membrane</keyword>
<reference evidence="3 4" key="1">
    <citation type="submission" date="2014-10" db="EMBL/GenBank/DDBJ databases">
        <title>Draft genome sequence of Actinoplanes utahensis NRRL 12052.</title>
        <authorList>
            <person name="Velasco-Bucheli B."/>
            <person name="del Cerro C."/>
            <person name="Hormigo D."/>
            <person name="Garcia J.L."/>
            <person name="Acebal C."/>
            <person name="Arroyo M."/>
            <person name="de la Mata I."/>
        </authorList>
    </citation>
    <scope>NUCLEOTIDE SEQUENCE [LARGE SCALE GENOMIC DNA]</scope>
    <source>
        <strain evidence="3 4">NRRL 12052</strain>
    </source>
</reference>
<gene>
    <name evidence="3" type="ORF">MB27_24075</name>
</gene>
<dbReference type="Proteomes" id="UP000054537">
    <property type="component" value="Unassembled WGS sequence"/>
</dbReference>
<evidence type="ECO:0000313" key="3">
    <source>
        <dbReference type="EMBL" id="KHD75176.1"/>
    </source>
</evidence>
<feature type="transmembrane region" description="Helical" evidence="2">
    <location>
        <begin position="70"/>
        <end position="92"/>
    </location>
</feature>
<evidence type="ECO:0000256" key="1">
    <source>
        <dbReference type="SAM" id="MobiDB-lite"/>
    </source>
</evidence>
<feature type="transmembrane region" description="Helical" evidence="2">
    <location>
        <begin position="44"/>
        <end position="64"/>
    </location>
</feature>
<proteinExistence type="predicted"/>